<reference evidence="1 2" key="1">
    <citation type="submission" date="2009-09" db="EMBL/GenBank/DDBJ databases">
        <authorList>
            <person name="Weinstock G."/>
            <person name="Sodergren E."/>
            <person name="Clifton S."/>
            <person name="Fulton L."/>
            <person name="Fulton B."/>
            <person name="Courtney L."/>
            <person name="Fronick C."/>
            <person name="Harrison M."/>
            <person name="Strong C."/>
            <person name="Farmer C."/>
            <person name="Delahaunty K."/>
            <person name="Markovic C."/>
            <person name="Hall O."/>
            <person name="Minx P."/>
            <person name="Tomlinson C."/>
            <person name="Mitreva M."/>
            <person name="Nelson J."/>
            <person name="Hou S."/>
            <person name="Wollam A."/>
            <person name="Pepin K.H."/>
            <person name="Johnson M."/>
            <person name="Bhonagiri V."/>
            <person name="Nash W.E."/>
            <person name="Warren W."/>
            <person name="Chinwalla A."/>
            <person name="Mardis E.R."/>
            <person name="Wilson R.K."/>
        </authorList>
    </citation>
    <scope>NUCLEOTIDE SEQUENCE [LARGE SCALE GENOMIC DNA]</scope>
    <source>
        <strain evidence="1 2">F0319</strain>
    </source>
</reference>
<keyword evidence="2" id="KW-1185">Reference proteome</keyword>
<evidence type="ECO:0000313" key="1">
    <source>
        <dbReference type="EMBL" id="EEX18985.1"/>
    </source>
</evidence>
<accession>C9MNH3</accession>
<sequence length="58" mass="6712">MELGEAFDNCVLADRRGRLSLLCYIISNRTNDIIFDWFICPYFVISYPTELTTSFPIG</sequence>
<dbReference type="HOGENOM" id="CLU_211027_0_0_10"/>
<dbReference type="AlphaFoldDB" id="C9MNH3"/>
<proteinExistence type="predicted"/>
<comment type="caution">
    <text evidence="1">The sequence shown here is derived from an EMBL/GenBank/DDBJ whole genome shotgun (WGS) entry which is preliminary data.</text>
</comment>
<dbReference type="EMBL" id="ACVA01000030">
    <property type="protein sequence ID" value="EEX18985.1"/>
    <property type="molecule type" value="Genomic_DNA"/>
</dbReference>
<name>C9MNH3_9BACT</name>
<evidence type="ECO:0000313" key="2">
    <source>
        <dbReference type="Proteomes" id="UP000003327"/>
    </source>
</evidence>
<protein>
    <submittedName>
        <fullName evidence="1">Uncharacterized protein</fullName>
    </submittedName>
</protein>
<dbReference type="Proteomes" id="UP000003327">
    <property type="component" value="Unassembled WGS sequence"/>
</dbReference>
<gene>
    <name evidence="1" type="ORF">HMPREF0973_01160</name>
</gene>
<organism evidence="1 2">
    <name type="scientific">Prevotella veroralis F0319</name>
    <dbReference type="NCBI Taxonomy" id="649761"/>
    <lineage>
        <taxon>Bacteria</taxon>
        <taxon>Pseudomonadati</taxon>
        <taxon>Bacteroidota</taxon>
        <taxon>Bacteroidia</taxon>
        <taxon>Bacteroidales</taxon>
        <taxon>Prevotellaceae</taxon>
        <taxon>Prevotella</taxon>
    </lineage>
</organism>